<accession>A0A183GI30</accession>
<dbReference type="EMBL" id="UZAH01033814">
    <property type="protein sequence ID" value="VDP31427.1"/>
    <property type="molecule type" value="Genomic_DNA"/>
</dbReference>
<evidence type="ECO:0000313" key="4">
    <source>
        <dbReference type="WBParaSite" id="HPBE_0002226501-mRNA-1"/>
    </source>
</evidence>
<organism evidence="3 4">
    <name type="scientific">Heligmosomoides polygyrus</name>
    <name type="common">Parasitic roundworm</name>
    <dbReference type="NCBI Taxonomy" id="6339"/>
    <lineage>
        <taxon>Eukaryota</taxon>
        <taxon>Metazoa</taxon>
        <taxon>Ecdysozoa</taxon>
        <taxon>Nematoda</taxon>
        <taxon>Chromadorea</taxon>
        <taxon>Rhabditida</taxon>
        <taxon>Rhabditina</taxon>
        <taxon>Rhabditomorpha</taxon>
        <taxon>Strongyloidea</taxon>
        <taxon>Heligmosomidae</taxon>
        <taxon>Heligmosomoides</taxon>
    </lineage>
</organism>
<proteinExistence type="predicted"/>
<gene>
    <name evidence="2" type="ORF">HPBE_LOCUS22264</name>
</gene>
<keyword evidence="3" id="KW-1185">Reference proteome</keyword>
<dbReference type="WBParaSite" id="HPBE_0002226501-mRNA-1">
    <property type="protein sequence ID" value="HPBE_0002226501-mRNA-1"/>
    <property type="gene ID" value="HPBE_0002226501"/>
</dbReference>
<dbReference type="OrthoDB" id="5869594at2759"/>
<keyword evidence="1" id="KW-1133">Transmembrane helix</keyword>
<dbReference type="AlphaFoldDB" id="A0A183GI30"/>
<keyword evidence="1" id="KW-0812">Transmembrane</keyword>
<dbReference type="Proteomes" id="UP000050761">
    <property type="component" value="Unassembled WGS sequence"/>
</dbReference>
<accession>A0A3P8BUX0</accession>
<reference evidence="4" key="2">
    <citation type="submission" date="2019-09" db="UniProtKB">
        <authorList>
            <consortium name="WormBaseParasite"/>
        </authorList>
    </citation>
    <scope>IDENTIFICATION</scope>
</reference>
<evidence type="ECO:0000256" key="1">
    <source>
        <dbReference type="SAM" id="Phobius"/>
    </source>
</evidence>
<evidence type="ECO:0000313" key="3">
    <source>
        <dbReference type="Proteomes" id="UP000050761"/>
    </source>
</evidence>
<keyword evidence="1" id="KW-0472">Membrane</keyword>
<protein>
    <submittedName>
        <fullName evidence="4">Rhomboid domain-containing protein</fullName>
    </submittedName>
</protein>
<sequence>MFITLSYSTHLIISIFLHVLGVMIGLFVWYLFPKNVGFHEFSLAFLPLRQYRPTPVKTRRIQRYSRYSAVLGGTLRSK</sequence>
<name>A0A183GI30_HELPZ</name>
<reference evidence="2 3" key="1">
    <citation type="submission" date="2018-11" db="EMBL/GenBank/DDBJ databases">
        <authorList>
            <consortium name="Pathogen Informatics"/>
        </authorList>
    </citation>
    <scope>NUCLEOTIDE SEQUENCE [LARGE SCALE GENOMIC DNA]</scope>
</reference>
<evidence type="ECO:0000313" key="2">
    <source>
        <dbReference type="EMBL" id="VDP31427.1"/>
    </source>
</evidence>
<feature type="transmembrane region" description="Helical" evidence="1">
    <location>
        <begin position="12"/>
        <end position="32"/>
    </location>
</feature>